<accession>A0ABN9VT83</accession>
<dbReference type="Proteomes" id="UP001189429">
    <property type="component" value="Unassembled WGS sequence"/>
</dbReference>
<gene>
    <name evidence="1" type="ORF">PCOR1329_LOCUS60970</name>
</gene>
<proteinExistence type="predicted"/>
<protein>
    <submittedName>
        <fullName evidence="1">Uncharacterized protein</fullName>
    </submittedName>
</protein>
<keyword evidence="2" id="KW-1185">Reference proteome</keyword>
<organism evidence="1 2">
    <name type="scientific">Prorocentrum cordatum</name>
    <dbReference type="NCBI Taxonomy" id="2364126"/>
    <lineage>
        <taxon>Eukaryota</taxon>
        <taxon>Sar</taxon>
        <taxon>Alveolata</taxon>
        <taxon>Dinophyceae</taxon>
        <taxon>Prorocentrales</taxon>
        <taxon>Prorocentraceae</taxon>
        <taxon>Prorocentrum</taxon>
    </lineage>
</organism>
<comment type="caution">
    <text evidence="1">The sequence shown here is derived from an EMBL/GenBank/DDBJ whole genome shotgun (WGS) entry which is preliminary data.</text>
</comment>
<evidence type="ECO:0000313" key="1">
    <source>
        <dbReference type="EMBL" id="CAK0876670.1"/>
    </source>
</evidence>
<dbReference type="EMBL" id="CAUYUJ010017656">
    <property type="protein sequence ID" value="CAK0876670.1"/>
    <property type="molecule type" value="Genomic_DNA"/>
</dbReference>
<name>A0ABN9VT83_9DINO</name>
<evidence type="ECO:0000313" key="2">
    <source>
        <dbReference type="Proteomes" id="UP001189429"/>
    </source>
</evidence>
<sequence length="225" mass="23100">MSMQRMLARLACERSQSFSQGASPGAKVENSAAYEALRALLERAEAATLLDPVDRLLYQETLKSSVKSHVEGVKVLLAPFFLYNPLYGFLLQPSQTRADQGACGLGGDEAAGFEIQAAMAAPLRPVLPRFPLLPVAMASTLAYTSSTDLDARLGLSAEAMDRAAARAAAASGGVGAPGSGLGWMRDASSLVGSGLGSLGIGKALGGNWTTGLGFQGGSAKPPEAV</sequence>
<reference evidence="1" key="1">
    <citation type="submission" date="2023-10" db="EMBL/GenBank/DDBJ databases">
        <authorList>
            <person name="Chen Y."/>
            <person name="Shah S."/>
            <person name="Dougan E. K."/>
            <person name="Thang M."/>
            <person name="Chan C."/>
        </authorList>
    </citation>
    <scope>NUCLEOTIDE SEQUENCE [LARGE SCALE GENOMIC DNA]</scope>
</reference>